<evidence type="ECO:0000256" key="1">
    <source>
        <dbReference type="ARBA" id="ARBA00023002"/>
    </source>
</evidence>
<keyword evidence="4" id="KW-1185">Reference proteome</keyword>
<organism evidence="3 4">
    <name type="scientific">Microbacterium invictum</name>
    <dbReference type="NCBI Taxonomy" id="515415"/>
    <lineage>
        <taxon>Bacteria</taxon>
        <taxon>Bacillati</taxon>
        <taxon>Actinomycetota</taxon>
        <taxon>Actinomycetes</taxon>
        <taxon>Micrococcales</taxon>
        <taxon>Microbacteriaceae</taxon>
        <taxon>Microbacterium</taxon>
    </lineage>
</organism>
<protein>
    <submittedName>
        <fullName evidence="3">Acyl-CoA dehydrogenase family protein</fullName>
    </submittedName>
</protein>
<name>A0ABZ0VD12_9MICO</name>
<dbReference type="Gene3D" id="1.10.540.10">
    <property type="entry name" value="Acyl-CoA dehydrogenase/oxidase, N-terminal domain"/>
    <property type="match status" value="1"/>
</dbReference>
<dbReference type="InterPro" id="IPR013107">
    <property type="entry name" value="Acyl-CoA_DH_C"/>
</dbReference>
<dbReference type="Gene3D" id="1.20.140.10">
    <property type="entry name" value="Butyryl-CoA Dehydrogenase, subunit A, domain 3"/>
    <property type="match status" value="1"/>
</dbReference>
<proteinExistence type="predicted"/>
<dbReference type="PIRSF" id="PIRSF016578">
    <property type="entry name" value="HsaA"/>
    <property type="match status" value="1"/>
</dbReference>
<gene>
    <name evidence="3" type="ORF">T9R20_03925</name>
</gene>
<dbReference type="Pfam" id="PF08028">
    <property type="entry name" value="Acyl-CoA_dh_2"/>
    <property type="match status" value="1"/>
</dbReference>
<dbReference type="Proteomes" id="UP001324533">
    <property type="component" value="Chromosome"/>
</dbReference>
<dbReference type="PANTHER" id="PTHR48083">
    <property type="entry name" value="MEDIUM-CHAIN SPECIFIC ACYL-COA DEHYDROGENASE, MITOCHONDRIAL-RELATED"/>
    <property type="match status" value="1"/>
</dbReference>
<dbReference type="SUPFAM" id="SSF56645">
    <property type="entry name" value="Acyl-CoA dehydrogenase NM domain-like"/>
    <property type="match status" value="1"/>
</dbReference>
<dbReference type="InterPro" id="IPR009100">
    <property type="entry name" value="AcylCoA_DH/oxidase_NM_dom_sf"/>
</dbReference>
<dbReference type="InterPro" id="IPR050741">
    <property type="entry name" value="Acyl-CoA_dehydrogenase"/>
</dbReference>
<dbReference type="Gene3D" id="2.40.110.10">
    <property type="entry name" value="Butyryl-CoA Dehydrogenase, subunit A, domain 2"/>
    <property type="match status" value="1"/>
</dbReference>
<dbReference type="PANTHER" id="PTHR48083:SF19">
    <property type="entry name" value="FLAVIN-DEPENDENT MONOOXYGENASE, OXYGENASE SUBUNIT HSAA"/>
    <property type="match status" value="1"/>
</dbReference>
<feature type="domain" description="Acyl-CoA dehydrogenase C-terminal" evidence="2">
    <location>
        <begin position="240"/>
        <end position="374"/>
    </location>
</feature>
<evidence type="ECO:0000259" key="2">
    <source>
        <dbReference type="Pfam" id="PF08028"/>
    </source>
</evidence>
<dbReference type="EMBL" id="CP139779">
    <property type="protein sequence ID" value="WQB71124.1"/>
    <property type="molecule type" value="Genomic_DNA"/>
</dbReference>
<reference evidence="3 4" key="1">
    <citation type="submission" date="2023-06" db="EMBL/GenBank/DDBJ databases">
        <title>Rock-solubilizing bacteria, Microbacterium invictum, promotes re-establishment of vegetation in rocky wasteland by accelerating rock bio-weathering and reshaping soil bacterial community.</title>
        <authorList>
            <person name="Liu C."/>
        </authorList>
    </citation>
    <scope>NUCLEOTIDE SEQUENCE [LARGE SCALE GENOMIC DNA]</scope>
    <source>
        <strain evidence="3 4">X-18</strain>
    </source>
</reference>
<dbReference type="InterPro" id="IPR036250">
    <property type="entry name" value="AcylCo_DH-like_C"/>
</dbReference>
<dbReference type="InterPro" id="IPR046373">
    <property type="entry name" value="Acyl-CoA_Oxase/DH_mid-dom_sf"/>
</dbReference>
<evidence type="ECO:0000313" key="3">
    <source>
        <dbReference type="EMBL" id="WQB71124.1"/>
    </source>
</evidence>
<evidence type="ECO:0000313" key="4">
    <source>
        <dbReference type="Proteomes" id="UP001324533"/>
    </source>
</evidence>
<dbReference type="SUPFAM" id="SSF47203">
    <property type="entry name" value="Acyl-CoA dehydrogenase C-terminal domain-like"/>
    <property type="match status" value="1"/>
</dbReference>
<keyword evidence="1" id="KW-0560">Oxidoreductase</keyword>
<accession>A0ABZ0VD12</accession>
<sequence length="400" mass="43507">MSAVDARTIPGARAQEEPRDDRFAAFLDRVAVGAVDRERDRRLLFDEVAELRGLGFGALRVPAAHGGEDRAFAEVIDRVIRLSAADASLGHLWRGHIAFVEDLRAQGGGADDRWWRRILDGDLIGNAQSERQSTARLETRIDRDGDELLLTGTKYYTTGSIYADWIHLAALDGGERVAVTVAAAHPGVRPVDDWDGFGQLLTGSGTTTFERVPVDPRDVVPSIEDERRWAALGSVFQLTLLAVIAGIAQRALDDTVAFVRPRRRTFGFAGETLPADDPLVQLVVGEVSAAAAASRRLVLSVAVELGDALEDRGAGSAERLRALQLEVYRLQEVVPRLILDAATRLFEVGGASAVSVSTALDRHWRNVRTIASHNPVVQRTRAIGQWELRGTLPAWKAPGA</sequence>
<dbReference type="RefSeq" id="WP_322411242.1">
    <property type="nucleotide sequence ID" value="NZ_CP139779.1"/>
</dbReference>
<dbReference type="InterPro" id="IPR037069">
    <property type="entry name" value="AcylCoA_DH/ox_N_sf"/>
</dbReference>